<evidence type="ECO:0000313" key="1">
    <source>
        <dbReference type="EMBL" id="MEC5424306.1"/>
    </source>
</evidence>
<proteinExistence type="predicted"/>
<gene>
    <name evidence="1" type="ORF">QGM71_12470</name>
</gene>
<accession>A0ABU6KGP5</accession>
<sequence>MNKSEFISGIKSLNKQSSWQEIQDYLLFDMKKLAILNKSELESKKDYFKNSQITLEYKDEKTEFINNWLRYKIATKLRLYTTLFDCDTTELVKTVLFESLITKVDSLQYNGNRGFIVNDEINLESDTMHSFATTFNSFLREILNYVEPNWIENYIRKYNLTKPNEIYRDIYFLENINRWYEEMNSRDKSIYEALQKFAVHSHTIGNFIMVPKGYNAGRYLRTCDYWDLTLIDLKKIISQDNCNLDYKWYAKKYYLFNLERYFKKSMSEYTIEENESILLFENHSFQHKKPIGEEVKEFANNVTSLISDRGLSILIKINPTLQDNKAVRMSLVES</sequence>
<protein>
    <submittedName>
        <fullName evidence="1">Uncharacterized protein</fullName>
    </submittedName>
</protein>
<keyword evidence="2" id="KW-1185">Reference proteome</keyword>
<dbReference type="Proteomes" id="UP001335737">
    <property type="component" value="Unassembled WGS sequence"/>
</dbReference>
<dbReference type="EMBL" id="JARZFX010000005">
    <property type="protein sequence ID" value="MEC5424306.1"/>
    <property type="molecule type" value="Genomic_DNA"/>
</dbReference>
<comment type="caution">
    <text evidence="1">The sequence shown here is derived from an EMBL/GenBank/DDBJ whole genome shotgun (WGS) entry which is preliminary data.</text>
</comment>
<dbReference type="RefSeq" id="WP_327607871.1">
    <property type="nucleotide sequence ID" value="NZ_JARZFX010000005.1"/>
</dbReference>
<evidence type="ECO:0000313" key="2">
    <source>
        <dbReference type="Proteomes" id="UP001335737"/>
    </source>
</evidence>
<reference evidence="1 2" key="1">
    <citation type="journal article" date="2024" name="Int. J. Syst. Evol. Microbiol.">
        <title>Virgibacillus tibetensis sp. nov., isolated from salt lake on the Tibetan Plateau of China.</title>
        <authorList>
            <person name="Phurbu D."/>
            <person name="Liu Z.-X."/>
            <person name="Wang R."/>
            <person name="Zheng Y.-Y."/>
            <person name="Liu H.-C."/>
            <person name="Zhou Y.-G."/>
            <person name="Yu Y.-J."/>
            <person name="Li A.-H."/>
        </authorList>
    </citation>
    <scope>NUCLEOTIDE SEQUENCE [LARGE SCALE GENOMIC DNA]</scope>
    <source>
        <strain evidence="1 2">C22-A2</strain>
    </source>
</reference>
<name>A0ABU6KGP5_9BACI</name>
<organism evidence="1 2">
    <name type="scientific">Virgibacillus tibetensis</name>
    <dbReference type="NCBI Taxonomy" id="3042313"/>
    <lineage>
        <taxon>Bacteria</taxon>
        <taxon>Bacillati</taxon>
        <taxon>Bacillota</taxon>
        <taxon>Bacilli</taxon>
        <taxon>Bacillales</taxon>
        <taxon>Bacillaceae</taxon>
        <taxon>Virgibacillus</taxon>
    </lineage>
</organism>